<dbReference type="RefSeq" id="WP_104380128.1">
    <property type="nucleotide sequence ID" value="NZ_PSZC01000014.1"/>
</dbReference>
<gene>
    <name evidence="3" type="ORF">C5E45_19965</name>
</gene>
<evidence type="ECO:0000256" key="1">
    <source>
        <dbReference type="SAM" id="MobiDB-lite"/>
    </source>
</evidence>
<accession>A0A2S6AMB4</accession>
<dbReference type="AlphaFoldDB" id="A0A2S6AMB4"/>
<comment type="caution">
    <text evidence="3">The sequence shown here is derived from an EMBL/GenBank/DDBJ whole genome shotgun (WGS) entry which is preliminary data.</text>
</comment>
<proteinExistence type="predicted"/>
<dbReference type="Pfam" id="PF14355">
    <property type="entry name" value="Abi_C"/>
    <property type="match status" value="1"/>
</dbReference>
<reference evidence="3 4" key="1">
    <citation type="submission" date="2018-02" db="EMBL/GenBank/DDBJ databases">
        <title>8 Nocardia nova and 1 Nocardia cyriacigeorgica strain used for evolution to TMP-SMX.</title>
        <authorList>
            <person name="Mehta H."/>
            <person name="Weng J."/>
            <person name="Shamoo Y."/>
        </authorList>
    </citation>
    <scope>NUCLEOTIDE SEQUENCE [LARGE SCALE GENOMIC DNA]</scope>
    <source>
        <strain evidence="3 4">MDA3139</strain>
    </source>
</reference>
<evidence type="ECO:0000313" key="4">
    <source>
        <dbReference type="Proteomes" id="UP000239874"/>
    </source>
</evidence>
<sequence>MIEQIRSRLNDTAAGDIAAAVSHLDAIAGGTVPDAAAITLELRRIEIALPNDPSAAIGKAKNVVEATAKAVLSDLGQPYSSSGDVPGLVSTAMKALDIDNDSVAEHDRALAKLMTQLSGLAQLLAIYRNKAGDGHAYEELPAGLDLRHGRLAVRAAIAWAAFMLDTLHDRHADMMAAHAFRHSLDRRPRDGQPHPGEETPDRSSSSSLLSSSR</sequence>
<organism evidence="3 4">
    <name type="scientific">Nocardia nova</name>
    <dbReference type="NCBI Taxonomy" id="37330"/>
    <lineage>
        <taxon>Bacteria</taxon>
        <taxon>Bacillati</taxon>
        <taxon>Actinomycetota</taxon>
        <taxon>Actinomycetes</taxon>
        <taxon>Mycobacteriales</taxon>
        <taxon>Nocardiaceae</taxon>
        <taxon>Nocardia</taxon>
    </lineage>
</organism>
<feature type="compositionally biased region" description="Basic and acidic residues" evidence="1">
    <location>
        <begin position="183"/>
        <end position="201"/>
    </location>
</feature>
<dbReference type="Proteomes" id="UP000239874">
    <property type="component" value="Unassembled WGS sequence"/>
</dbReference>
<evidence type="ECO:0000259" key="2">
    <source>
        <dbReference type="Pfam" id="PF14355"/>
    </source>
</evidence>
<evidence type="ECO:0000313" key="3">
    <source>
        <dbReference type="EMBL" id="PPJ36333.1"/>
    </source>
</evidence>
<name>A0A2S6AMB4_9NOCA</name>
<feature type="compositionally biased region" description="Low complexity" evidence="1">
    <location>
        <begin position="203"/>
        <end position="213"/>
    </location>
</feature>
<protein>
    <recommendedName>
        <fullName evidence="2">Abortive infection protein-like C-terminal domain-containing protein</fullName>
    </recommendedName>
</protein>
<feature type="region of interest" description="Disordered" evidence="1">
    <location>
        <begin position="183"/>
        <end position="213"/>
    </location>
</feature>
<feature type="domain" description="Abortive infection protein-like C-terminal" evidence="2">
    <location>
        <begin position="88"/>
        <end position="165"/>
    </location>
</feature>
<dbReference type="InterPro" id="IPR026001">
    <property type="entry name" value="Abi-like_C"/>
</dbReference>
<dbReference type="EMBL" id="PSZC01000014">
    <property type="protein sequence ID" value="PPJ36333.1"/>
    <property type="molecule type" value="Genomic_DNA"/>
</dbReference>